<dbReference type="RefSeq" id="WP_009547864.1">
    <property type="nucleotide sequence ID" value="NC_010546.1"/>
</dbReference>
<dbReference type="InterPro" id="IPR058982">
    <property type="entry name" value="Beta-barrel_AprE"/>
</dbReference>
<dbReference type="Pfam" id="PF25973">
    <property type="entry name" value="BSH_CzcB"/>
    <property type="match status" value="1"/>
</dbReference>
<dbReference type="STRING" id="43989.cce_3059"/>
<evidence type="ECO:0000313" key="11">
    <source>
        <dbReference type="EMBL" id="ACB52407.1"/>
    </source>
</evidence>
<sequence>MNRYQNDLSNSPQSEEPISPSLDSPPSSTWPLRRFSPKRSFDRSVMLRQTPHWSRAVVGAILGVTTIGLVWANVAKIEQVIPAQGQLKPQGSVKEIQSPVNGVVQEVYVEDGERVKKNQLLLKLDSTASTAQLASFKKIRQTLQQENKFYQTLMEQSLDAAKVEQAIARLKLPKEVADLARNRTSLVGETRLFEGLVNEGTQALSLSPEQLARLQATRTEVVSRATTAQLEVQKLQKQLNQNQVQLADARVQLAKDKQVLEDINVRNQLAQAQARESLRIEQEILADVSPLLEEGAIAKLQIKEQQQQVNDRYAALVEQRGNGAIEYEQQQQQVQNRLAAIEQLLEEQQRLQLAINQAQAQLTNTTALAEREIRDKIADNQQKIADIDSQLTKIVVDNEKRIAELDSQISSTQVTLKYQELRSPVAGTVFDLQASPGFVPPPSQTEPLLKIVPDDHLVAEVNVTNQDIGFVRQGMKSDVRIDSFPFSEFGDIKGEVLSIGSDALPPDDIDRYYRFPVTVQLDSQLLETNGREIPLQSGMSVSVNIKVREERTVISLLTELFTDKVESLKQVR</sequence>
<dbReference type="Pfam" id="PF26002">
    <property type="entry name" value="Beta-barrel_AprE"/>
    <property type="match status" value="1"/>
</dbReference>
<dbReference type="Proteomes" id="UP000001203">
    <property type="component" value="Chromosome circular"/>
</dbReference>
<dbReference type="PANTHER" id="PTHR30386:SF26">
    <property type="entry name" value="TRANSPORT PROTEIN COMB"/>
    <property type="match status" value="1"/>
</dbReference>
<dbReference type="HOGENOM" id="CLU_023976_0_0_3"/>
<dbReference type="Gene3D" id="2.40.30.170">
    <property type="match status" value="1"/>
</dbReference>
<evidence type="ECO:0000313" key="12">
    <source>
        <dbReference type="Proteomes" id="UP000001203"/>
    </source>
</evidence>
<evidence type="ECO:0000256" key="4">
    <source>
        <dbReference type="ARBA" id="ARBA00022989"/>
    </source>
</evidence>
<keyword evidence="4 8" id="KW-1133">Transmembrane helix</keyword>
<name>B1WWT8_CROS5</name>
<feature type="domain" description="AprE-like beta-barrel" evidence="10">
    <location>
        <begin position="457"/>
        <end position="547"/>
    </location>
</feature>
<keyword evidence="5 8" id="KW-0472">Membrane</keyword>
<comment type="subcellular location">
    <subcellularLocation>
        <location evidence="1">Membrane</location>
        <topology evidence="1">Single-pass membrane protein</topology>
    </subcellularLocation>
</comment>
<dbReference type="OrthoDB" id="553569at2"/>
<dbReference type="PANTHER" id="PTHR30386">
    <property type="entry name" value="MEMBRANE FUSION SUBUNIT OF EMRAB-TOLC MULTIDRUG EFFLUX PUMP"/>
    <property type="match status" value="1"/>
</dbReference>
<dbReference type="KEGG" id="cyt:cce_3059"/>
<keyword evidence="3 8" id="KW-0812">Transmembrane</keyword>
<gene>
    <name evidence="11" type="ordered locus">cce_3059</name>
</gene>
<dbReference type="PRINTS" id="PR01490">
    <property type="entry name" value="RTXTOXIND"/>
</dbReference>
<feature type="transmembrane region" description="Helical" evidence="8">
    <location>
        <begin position="53"/>
        <end position="72"/>
    </location>
</feature>
<feature type="compositionally biased region" description="Polar residues" evidence="7">
    <location>
        <begin position="1"/>
        <end position="16"/>
    </location>
</feature>
<evidence type="ECO:0000256" key="1">
    <source>
        <dbReference type="ARBA" id="ARBA00004167"/>
    </source>
</evidence>
<protein>
    <submittedName>
        <fullName evidence="11">HlyD-family secretion protein</fullName>
    </submittedName>
</protein>
<dbReference type="InterPro" id="IPR058647">
    <property type="entry name" value="BSH_CzcB-like"/>
</dbReference>
<feature type="coiled-coil region" evidence="6">
    <location>
        <begin position="225"/>
        <end position="252"/>
    </location>
</feature>
<evidence type="ECO:0000256" key="7">
    <source>
        <dbReference type="SAM" id="MobiDB-lite"/>
    </source>
</evidence>
<feature type="domain" description="CzcB-like barrel-sandwich hybrid" evidence="9">
    <location>
        <begin position="94"/>
        <end position="437"/>
    </location>
</feature>
<evidence type="ECO:0000259" key="10">
    <source>
        <dbReference type="Pfam" id="PF26002"/>
    </source>
</evidence>
<evidence type="ECO:0000259" key="9">
    <source>
        <dbReference type="Pfam" id="PF25973"/>
    </source>
</evidence>
<dbReference type="Gene3D" id="2.40.50.100">
    <property type="match status" value="1"/>
</dbReference>
<keyword evidence="12" id="KW-1185">Reference proteome</keyword>
<evidence type="ECO:0000256" key="6">
    <source>
        <dbReference type="SAM" id="Coils"/>
    </source>
</evidence>
<comment type="similarity">
    <text evidence="2">Belongs to the membrane fusion protein (MFP) (TC 8.A.1) family.</text>
</comment>
<evidence type="ECO:0000256" key="3">
    <source>
        <dbReference type="ARBA" id="ARBA00022692"/>
    </source>
</evidence>
<dbReference type="SUPFAM" id="SSF111369">
    <property type="entry name" value="HlyD-like secretion proteins"/>
    <property type="match status" value="2"/>
</dbReference>
<proteinExistence type="inferred from homology"/>
<evidence type="ECO:0000256" key="5">
    <source>
        <dbReference type="ARBA" id="ARBA00023136"/>
    </source>
</evidence>
<dbReference type="EMBL" id="CP000806">
    <property type="protein sequence ID" value="ACB52407.1"/>
    <property type="molecule type" value="Genomic_DNA"/>
</dbReference>
<keyword evidence="6" id="KW-0175">Coiled coil</keyword>
<dbReference type="AlphaFoldDB" id="B1WWT8"/>
<feature type="coiled-coil region" evidence="6">
    <location>
        <begin position="324"/>
        <end position="361"/>
    </location>
</feature>
<feature type="region of interest" description="Disordered" evidence="7">
    <location>
        <begin position="1"/>
        <end position="35"/>
    </location>
</feature>
<dbReference type="GO" id="GO:0016020">
    <property type="term" value="C:membrane"/>
    <property type="evidence" value="ECO:0007669"/>
    <property type="project" value="UniProtKB-SubCell"/>
</dbReference>
<feature type="compositionally biased region" description="Low complexity" evidence="7">
    <location>
        <begin position="17"/>
        <end position="31"/>
    </location>
</feature>
<dbReference type="InterPro" id="IPR050739">
    <property type="entry name" value="MFP"/>
</dbReference>
<evidence type="ECO:0000256" key="8">
    <source>
        <dbReference type="SAM" id="Phobius"/>
    </source>
</evidence>
<dbReference type="eggNOG" id="COG0845">
    <property type="taxonomic scope" value="Bacteria"/>
</dbReference>
<evidence type="ECO:0000256" key="2">
    <source>
        <dbReference type="ARBA" id="ARBA00009477"/>
    </source>
</evidence>
<organism evidence="11 12">
    <name type="scientific">Crocosphaera subtropica (strain ATCC 51142 / BH68)</name>
    <name type="common">Cyanothece sp. (strain ATCC 51142)</name>
    <dbReference type="NCBI Taxonomy" id="43989"/>
    <lineage>
        <taxon>Bacteria</taxon>
        <taxon>Bacillati</taxon>
        <taxon>Cyanobacteriota</taxon>
        <taxon>Cyanophyceae</taxon>
        <taxon>Oscillatoriophycideae</taxon>
        <taxon>Chroococcales</taxon>
        <taxon>Aphanothecaceae</taxon>
        <taxon>Crocosphaera</taxon>
        <taxon>Crocosphaera subtropica</taxon>
    </lineage>
</organism>
<accession>B1WWT8</accession>
<reference evidence="11 12" key="1">
    <citation type="journal article" date="2008" name="Proc. Natl. Acad. Sci. U.S.A.">
        <title>The genome of Cyanothece 51142, a unicellular diazotrophic cyanobacterium important in the marine nitrogen cycle.</title>
        <authorList>
            <person name="Welsh E.A."/>
            <person name="Liberton M."/>
            <person name="Stoeckel J."/>
            <person name="Loh T."/>
            <person name="Elvitigala T."/>
            <person name="Wang C."/>
            <person name="Wollam A."/>
            <person name="Fulton R.S."/>
            <person name="Clifton S.W."/>
            <person name="Jacobs J.M."/>
            <person name="Aurora R."/>
            <person name="Ghosh B.K."/>
            <person name="Sherman L.A."/>
            <person name="Smith R.D."/>
            <person name="Wilson R.K."/>
            <person name="Pakrasi H.B."/>
        </authorList>
    </citation>
    <scope>NUCLEOTIDE SEQUENCE [LARGE SCALE GENOMIC DNA]</scope>
    <source>
        <strain evidence="12">ATCC 51142 / BH68</strain>
    </source>
</reference>